<dbReference type="PANTHER" id="PTHR10779">
    <property type="entry name" value="DYNEIN LIGHT CHAIN ROADBLOCK"/>
    <property type="match status" value="1"/>
</dbReference>
<sequence length="133" mass="15208">MTATLHFRSGKKRQFRFSWQQRDALNRRRNNPTIPKMASEVEETLKRIEGQRGVVGTVVCNADGIPIRSSLDGVATAQYARLLRKLTVMAKSAVRDIDPQNDLTFLRLRSQKCEIMVGLENEFLVIVIQNLHQ</sequence>
<gene>
    <name evidence="3" type="primary">dynlrb2</name>
</gene>
<dbReference type="Proteomes" id="UP000472263">
    <property type="component" value="Chromosome 6"/>
</dbReference>
<name>A0A667XF51_9TELE</name>
<evidence type="ECO:0000256" key="1">
    <source>
        <dbReference type="ARBA" id="ARBA00007191"/>
    </source>
</evidence>
<reference evidence="3" key="2">
    <citation type="submission" date="2025-08" db="UniProtKB">
        <authorList>
            <consortium name="Ensembl"/>
        </authorList>
    </citation>
    <scope>IDENTIFICATION</scope>
</reference>
<evidence type="ECO:0000313" key="4">
    <source>
        <dbReference type="Proteomes" id="UP000472263"/>
    </source>
</evidence>
<dbReference type="Ensembl" id="ENSMMDT00005014186.1">
    <property type="protein sequence ID" value="ENSMMDP00005013792.1"/>
    <property type="gene ID" value="ENSMMDG00005007154.1"/>
</dbReference>
<dbReference type="Gene3D" id="3.30.450.30">
    <property type="entry name" value="Dynein light chain 2a, cytoplasmic"/>
    <property type="match status" value="1"/>
</dbReference>
<evidence type="ECO:0000313" key="3">
    <source>
        <dbReference type="Ensembl" id="ENSMMDP00005013792.1"/>
    </source>
</evidence>
<dbReference type="GeneTree" id="ENSGT00940000168226"/>
<dbReference type="InterPro" id="IPR004942">
    <property type="entry name" value="Roadblock/LAMTOR2_dom"/>
</dbReference>
<dbReference type="FunFam" id="3.30.450.30:FF:000009">
    <property type="entry name" value="Dynein light chain roadblock"/>
    <property type="match status" value="1"/>
</dbReference>
<protein>
    <recommendedName>
        <fullName evidence="2">Roadblock/LAMTOR2 domain-containing protein</fullName>
    </recommendedName>
</protein>
<feature type="domain" description="Roadblock/LAMTOR2" evidence="2">
    <location>
        <begin position="41"/>
        <end position="129"/>
    </location>
</feature>
<evidence type="ECO:0000259" key="2">
    <source>
        <dbReference type="SMART" id="SM00960"/>
    </source>
</evidence>
<reference evidence="3" key="3">
    <citation type="submission" date="2025-09" db="UniProtKB">
        <authorList>
            <consortium name="Ensembl"/>
        </authorList>
    </citation>
    <scope>IDENTIFICATION</scope>
</reference>
<organism evidence="3 4">
    <name type="scientific">Myripristis murdjan</name>
    <name type="common">pinecone soldierfish</name>
    <dbReference type="NCBI Taxonomy" id="586833"/>
    <lineage>
        <taxon>Eukaryota</taxon>
        <taxon>Metazoa</taxon>
        <taxon>Chordata</taxon>
        <taxon>Craniata</taxon>
        <taxon>Vertebrata</taxon>
        <taxon>Euteleostomi</taxon>
        <taxon>Actinopterygii</taxon>
        <taxon>Neopterygii</taxon>
        <taxon>Teleostei</taxon>
        <taxon>Neoteleostei</taxon>
        <taxon>Acanthomorphata</taxon>
        <taxon>Holocentriformes</taxon>
        <taxon>Holocentridae</taxon>
        <taxon>Myripristis</taxon>
    </lineage>
</organism>
<dbReference type="InParanoid" id="A0A667XF51"/>
<dbReference type="SUPFAM" id="SSF103196">
    <property type="entry name" value="Roadblock/LC7 domain"/>
    <property type="match status" value="1"/>
</dbReference>
<dbReference type="SMART" id="SM00960">
    <property type="entry name" value="Robl_LC7"/>
    <property type="match status" value="1"/>
</dbReference>
<reference evidence="3" key="1">
    <citation type="submission" date="2019-06" db="EMBL/GenBank/DDBJ databases">
        <authorList>
            <consortium name="Wellcome Sanger Institute Data Sharing"/>
        </authorList>
    </citation>
    <scope>NUCLEOTIDE SEQUENCE [LARGE SCALE GENOMIC DNA]</scope>
</reference>
<comment type="similarity">
    <text evidence="1">Belongs to the GAMAD family.</text>
</comment>
<proteinExistence type="inferred from homology"/>
<keyword evidence="4" id="KW-1185">Reference proteome</keyword>
<dbReference type="AlphaFoldDB" id="A0A667XF51"/>
<dbReference type="Pfam" id="PF03259">
    <property type="entry name" value="Robl_LC7"/>
    <property type="match status" value="1"/>
</dbReference>
<accession>A0A667XF51</accession>